<feature type="domain" description="Carboxyltransferase" evidence="4">
    <location>
        <begin position="1"/>
        <end position="191"/>
    </location>
</feature>
<evidence type="ECO:0000259" key="4">
    <source>
        <dbReference type="SMART" id="SM00796"/>
    </source>
</evidence>
<dbReference type="Pfam" id="PF02682">
    <property type="entry name" value="CT_C_D"/>
    <property type="match status" value="1"/>
</dbReference>
<sequence>MKFLRCGDVGVLVELPTLDSVLSLHADLEARPVPGMTDLVPALETLLVKFDPGAATPEQVCQDIKTRSPQRLQRQAGEVLTVPVRYDGEDLAEVSSLLGISASETVRRHTGQVWTVAFAGFSPGFGYLVGDSGGLEVSRRANPRTRVPAGAVALAGEFTGVYPRESPGGWQIVGHTSLKVWDLDRDPPALLTPGSRVRFESVDSCA</sequence>
<dbReference type="Gene3D" id="2.40.100.10">
    <property type="entry name" value="Cyclophilin-like"/>
    <property type="match status" value="1"/>
</dbReference>
<dbReference type="Proteomes" id="UP000297025">
    <property type="component" value="Chromosome"/>
</dbReference>
<reference evidence="6 7" key="1">
    <citation type="journal article" date="2008" name="Int. J. Syst. Evol. Microbiol.">
        <title>Nocardioides daphniae sp. nov., isolated from Daphnia cucullata (Crustacea: Cladocera).</title>
        <authorList>
            <person name="Toth E.M."/>
            <person name="Keki Z."/>
            <person name="Homonnay Z.G."/>
            <person name="Borsodi A.K."/>
            <person name="Marialigeti K."/>
            <person name="Schumann P."/>
        </authorList>
    </citation>
    <scope>NUCLEOTIDE SEQUENCE [LARGE SCALE GENOMIC DNA]</scope>
    <source>
        <strain evidence="6 7">JCM 16608</strain>
    </source>
</reference>
<proteinExistence type="predicted"/>
<keyword evidence="2 6" id="KW-0378">Hydrolase</keyword>
<protein>
    <submittedName>
        <fullName evidence="6">Allophanate hydrolase subunit 1</fullName>
    </submittedName>
</protein>
<reference evidence="5" key="5">
    <citation type="submission" date="2024-05" db="EMBL/GenBank/DDBJ databases">
        <authorList>
            <person name="Sun Q."/>
            <person name="Sedlacek I."/>
        </authorList>
    </citation>
    <scope>NUCLEOTIDE SEQUENCE</scope>
    <source>
        <strain evidence="5">CCM 7403</strain>
    </source>
</reference>
<dbReference type="InterPro" id="IPR029000">
    <property type="entry name" value="Cyclophilin-like_dom_sf"/>
</dbReference>
<dbReference type="PANTHER" id="PTHR34698">
    <property type="entry name" value="5-OXOPROLINASE SUBUNIT B"/>
    <property type="match status" value="1"/>
</dbReference>
<dbReference type="AlphaFoldDB" id="A0A4P7UFB6"/>
<name>A0A4P7UFB6_9ACTN</name>
<dbReference type="InterPro" id="IPR010016">
    <property type="entry name" value="PxpB"/>
</dbReference>
<organism evidence="6 7">
    <name type="scientific">Nocardioides daphniae</name>
    <dbReference type="NCBI Taxonomy" id="402297"/>
    <lineage>
        <taxon>Bacteria</taxon>
        <taxon>Bacillati</taxon>
        <taxon>Actinomycetota</taxon>
        <taxon>Actinomycetes</taxon>
        <taxon>Propionibacteriales</taxon>
        <taxon>Nocardioidaceae</taxon>
        <taxon>Nocardioides</taxon>
    </lineage>
</organism>
<dbReference type="KEGG" id="ndp:E2C04_14670"/>
<dbReference type="GO" id="GO:0005524">
    <property type="term" value="F:ATP binding"/>
    <property type="evidence" value="ECO:0007669"/>
    <property type="project" value="UniProtKB-KW"/>
</dbReference>
<dbReference type="InterPro" id="IPR003833">
    <property type="entry name" value="CT_C_D"/>
</dbReference>
<evidence type="ECO:0000256" key="1">
    <source>
        <dbReference type="ARBA" id="ARBA00022741"/>
    </source>
</evidence>
<dbReference type="GO" id="GO:0016787">
    <property type="term" value="F:hydrolase activity"/>
    <property type="evidence" value="ECO:0007669"/>
    <property type="project" value="UniProtKB-KW"/>
</dbReference>
<evidence type="ECO:0000313" key="6">
    <source>
        <dbReference type="EMBL" id="QCC78115.1"/>
    </source>
</evidence>
<keyword evidence="8" id="KW-1185">Reference proteome</keyword>
<dbReference type="OrthoDB" id="9778567at2"/>
<evidence type="ECO:0000256" key="3">
    <source>
        <dbReference type="ARBA" id="ARBA00022840"/>
    </source>
</evidence>
<accession>A0A4P7UFB6</accession>
<dbReference type="SUPFAM" id="SSF50891">
    <property type="entry name" value="Cyclophilin-like"/>
    <property type="match status" value="1"/>
</dbReference>
<reference evidence="6" key="4">
    <citation type="submission" date="2019-03" db="EMBL/GenBank/DDBJ databases">
        <authorList>
            <person name="Huang Y."/>
        </authorList>
    </citation>
    <scope>NUCLEOTIDE SEQUENCE</scope>
    <source>
        <strain evidence="6">JCM 16608</strain>
    </source>
</reference>
<dbReference type="Gene3D" id="3.30.1360.40">
    <property type="match status" value="1"/>
</dbReference>
<evidence type="ECO:0000313" key="5">
    <source>
        <dbReference type="EMBL" id="GGD21855.1"/>
    </source>
</evidence>
<reference evidence="8" key="3">
    <citation type="journal article" date="2019" name="Int. J. Syst. Evol. Microbiol.">
        <title>The Global Catalogue of Microorganisms (GCM) 10K type strain sequencing project: providing services to taxonomists for standard genome sequencing and annotation.</title>
        <authorList>
            <consortium name="The Broad Institute Genomics Platform"/>
            <consortium name="The Broad Institute Genome Sequencing Center for Infectious Disease"/>
            <person name="Wu L."/>
            <person name="Ma J."/>
        </authorList>
    </citation>
    <scope>NUCLEOTIDE SEQUENCE [LARGE SCALE GENOMIC DNA]</scope>
    <source>
        <strain evidence="8">CCM 7403</strain>
    </source>
</reference>
<gene>
    <name evidence="6" type="ORF">E2C04_14670</name>
    <name evidence="5" type="ORF">GCM10007231_21270</name>
</gene>
<dbReference type="SUPFAM" id="SSF160467">
    <property type="entry name" value="PH0987 N-terminal domain-like"/>
    <property type="match status" value="1"/>
</dbReference>
<evidence type="ECO:0000313" key="8">
    <source>
        <dbReference type="Proteomes" id="UP000630594"/>
    </source>
</evidence>
<keyword evidence="3" id="KW-0067">ATP-binding</keyword>
<keyword evidence="1" id="KW-0547">Nucleotide-binding</keyword>
<dbReference type="EMBL" id="CP038462">
    <property type="protein sequence ID" value="QCC78115.1"/>
    <property type="molecule type" value="Genomic_DNA"/>
</dbReference>
<dbReference type="Proteomes" id="UP000630594">
    <property type="component" value="Unassembled WGS sequence"/>
</dbReference>
<dbReference type="EMBL" id="BMCK01000003">
    <property type="protein sequence ID" value="GGD21855.1"/>
    <property type="molecule type" value="Genomic_DNA"/>
</dbReference>
<evidence type="ECO:0000256" key="2">
    <source>
        <dbReference type="ARBA" id="ARBA00022801"/>
    </source>
</evidence>
<reference evidence="5" key="2">
    <citation type="journal article" date="2014" name="Int. J. Syst. Evol. Microbiol.">
        <title>Complete genome of a new Firmicutes species belonging to the dominant human colonic microbiota ('Ruminococcus bicirculans') reveals two chromosomes and a selective capacity to utilize plant glucans.</title>
        <authorList>
            <consortium name="NISC Comparative Sequencing Program"/>
            <person name="Wegmann U."/>
            <person name="Louis P."/>
            <person name="Goesmann A."/>
            <person name="Henrissat B."/>
            <person name="Duncan S.H."/>
            <person name="Flint H.J."/>
        </authorList>
    </citation>
    <scope>NUCLEOTIDE SEQUENCE</scope>
    <source>
        <strain evidence="5">CCM 7403</strain>
    </source>
</reference>
<dbReference type="RefSeq" id="WP_135833153.1">
    <property type="nucleotide sequence ID" value="NZ_BMCK01000003.1"/>
</dbReference>
<dbReference type="SMART" id="SM00796">
    <property type="entry name" value="AHS1"/>
    <property type="match status" value="1"/>
</dbReference>
<evidence type="ECO:0000313" key="7">
    <source>
        <dbReference type="Proteomes" id="UP000297025"/>
    </source>
</evidence>
<dbReference type="PANTHER" id="PTHR34698:SF2">
    <property type="entry name" value="5-OXOPROLINASE SUBUNIT B"/>
    <property type="match status" value="1"/>
</dbReference>